<evidence type="ECO:0000256" key="4">
    <source>
        <dbReference type="ARBA" id="ARBA00022448"/>
    </source>
</evidence>
<comment type="subcellular location">
    <subcellularLocation>
        <location evidence="1">Preautophagosomal structure</location>
    </subcellularLocation>
</comment>
<evidence type="ECO:0000256" key="7">
    <source>
        <dbReference type="SAM" id="Coils"/>
    </source>
</evidence>
<evidence type="ECO:0000256" key="3">
    <source>
        <dbReference type="ARBA" id="ARBA00013784"/>
    </source>
</evidence>
<evidence type="ECO:0000259" key="9">
    <source>
        <dbReference type="Pfam" id="PF18388"/>
    </source>
</evidence>
<dbReference type="Gene3D" id="1.10.10.2570">
    <property type="match status" value="1"/>
</dbReference>
<evidence type="ECO:0000256" key="5">
    <source>
        <dbReference type="ARBA" id="ARBA00022927"/>
    </source>
</evidence>
<feature type="domain" description="Atg29 N-terminal" evidence="9">
    <location>
        <begin position="11"/>
        <end position="63"/>
    </location>
</feature>
<feature type="coiled-coil region" evidence="7">
    <location>
        <begin position="73"/>
        <end position="100"/>
    </location>
</feature>
<feature type="region of interest" description="Disordered" evidence="8">
    <location>
        <begin position="227"/>
        <end position="269"/>
    </location>
</feature>
<dbReference type="Pfam" id="PF18388">
    <property type="entry name" value="ATG29_N"/>
    <property type="match status" value="1"/>
</dbReference>
<name>A0ABR2WJU7_9FUNG</name>
<organism evidence="10 11">
    <name type="scientific">Basidiobolus ranarum</name>
    <dbReference type="NCBI Taxonomy" id="34480"/>
    <lineage>
        <taxon>Eukaryota</taxon>
        <taxon>Fungi</taxon>
        <taxon>Fungi incertae sedis</taxon>
        <taxon>Zoopagomycota</taxon>
        <taxon>Entomophthoromycotina</taxon>
        <taxon>Basidiobolomycetes</taxon>
        <taxon>Basidiobolales</taxon>
        <taxon>Basidiobolaceae</taxon>
        <taxon>Basidiobolus</taxon>
    </lineage>
</organism>
<comment type="caution">
    <text evidence="10">The sequence shown here is derived from an EMBL/GenBank/DDBJ whole genome shotgun (WGS) entry which is preliminary data.</text>
</comment>
<dbReference type="PANTHER" id="PTHR40012:SF1">
    <property type="entry name" value="AUTOPHAGY-RELATED PROTEIN 29"/>
    <property type="match status" value="1"/>
</dbReference>
<keyword evidence="11" id="KW-1185">Reference proteome</keyword>
<dbReference type="PANTHER" id="PTHR40012">
    <property type="entry name" value="AUTOPHAGY-RELATED PROTEIN 29"/>
    <property type="match status" value="1"/>
</dbReference>
<reference evidence="10 11" key="1">
    <citation type="submission" date="2023-04" db="EMBL/GenBank/DDBJ databases">
        <title>Genome of Basidiobolus ranarum AG-B5.</title>
        <authorList>
            <person name="Stajich J.E."/>
            <person name="Carter-House D."/>
            <person name="Gryganskyi A."/>
        </authorList>
    </citation>
    <scope>NUCLEOTIDE SEQUENCE [LARGE SCALE GENOMIC DNA]</scope>
    <source>
        <strain evidence="10 11">AG-B5</strain>
    </source>
</reference>
<gene>
    <name evidence="10" type="ORF">K7432_013060</name>
</gene>
<evidence type="ECO:0000256" key="2">
    <source>
        <dbReference type="ARBA" id="ARBA00010082"/>
    </source>
</evidence>
<proteinExistence type="inferred from homology"/>
<feature type="compositionally biased region" description="Low complexity" evidence="8">
    <location>
        <begin position="258"/>
        <end position="269"/>
    </location>
</feature>
<accession>A0ABR2WJU7</accession>
<evidence type="ECO:0000256" key="1">
    <source>
        <dbReference type="ARBA" id="ARBA00004329"/>
    </source>
</evidence>
<keyword evidence="5" id="KW-0653">Protein transport</keyword>
<evidence type="ECO:0000256" key="8">
    <source>
        <dbReference type="SAM" id="MobiDB-lite"/>
    </source>
</evidence>
<feature type="compositionally biased region" description="Basic and acidic residues" evidence="8">
    <location>
        <begin position="234"/>
        <end position="249"/>
    </location>
</feature>
<dbReference type="InterPro" id="IPR039362">
    <property type="entry name" value="ATG29_sf"/>
</dbReference>
<keyword evidence="6" id="KW-0072">Autophagy</keyword>
<keyword evidence="4" id="KW-0813">Transport</keyword>
<keyword evidence="7" id="KW-0175">Coiled coil</keyword>
<evidence type="ECO:0000256" key="6">
    <source>
        <dbReference type="ARBA" id="ARBA00023006"/>
    </source>
</evidence>
<sequence length="304" mass="34798">MCLSFEETDLHVVIRIPWKRPPTFKHSSQVIKSEKMDRELWSILSRQKGEAINWEALSREFNVTVPQLLRQSAALYEAKLQELQTQMRKHGNNLTNLKILTNNTELNDIEASFDPLQDERNLAAIQKSYYDALKFENTDPTIEMTSSHELETFIKSIPPESCLVRLQTNYDVDRVPVFGLKQKNREIIKYESESEYHSIDEDEEISDELLNERLAGLQIGMPSDPQGIVNNLPLKEDATPEQEPGRLLDPEPENAYLSEDSSFSDLSDSSVTQSALEDAYLSKFNPLNLSMVSKKSQFLSSLLK</sequence>
<evidence type="ECO:0000313" key="10">
    <source>
        <dbReference type="EMBL" id="KAK9761787.1"/>
    </source>
</evidence>
<dbReference type="InterPro" id="IPR040666">
    <property type="entry name" value="Atg29_N"/>
</dbReference>
<dbReference type="EMBL" id="JASJQH010001221">
    <property type="protein sequence ID" value="KAK9761787.1"/>
    <property type="molecule type" value="Genomic_DNA"/>
</dbReference>
<comment type="similarity">
    <text evidence="2">Belongs to the ATG29 family.</text>
</comment>
<dbReference type="Proteomes" id="UP001479436">
    <property type="component" value="Unassembled WGS sequence"/>
</dbReference>
<dbReference type="InterPro" id="IPR039113">
    <property type="entry name" value="ATG29"/>
</dbReference>
<protein>
    <recommendedName>
        <fullName evidence="3">Autophagy-related protein 29</fullName>
    </recommendedName>
</protein>
<evidence type="ECO:0000313" key="11">
    <source>
        <dbReference type="Proteomes" id="UP001479436"/>
    </source>
</evidence>